<reference evidence="1 2" key="1">
    <citation type="journal article" date="2020" name="Cell">
        <title>Large-Scale Comparative Analyses of Tick Genomes Elucidate Their Genetic Diversity and Vector Capacities.</title>
        <authorList>
            <consortium name="Tick Genome and Microbiome Consortium (TIGMIC)"/>
            <person name="Jia N."/>
            <person name="Wang J."/>
            <person name="Shi W."/>
            <person name="Du L."/>
            <person name="Sun Y."/>
            <person name="Zhan W."/>
            <person name="Jiang J.F."/>
            <person name="Wang Q."/>
            <person name="Zhang B."/>
            <person name="Ji P."/>
            <person name="Bell-Sakyi L."/>
            <person name="Cui X.M."/>
            <person name="Yuan T.T."/>
            <person name="Jiang B.G."/>
            <person name="Yang W.F."/>
            <person name="Lam T.T."/>
            <person name="Chang Q.C."/>
            <person name="Ding S.J."/>
            <person name="Wang X.J."/>
            <person name="Zhu J.G."/>
            <person name="Ruan X.D."/>
            <person name="Zhao L."/>
            <person name="Wei J.T."/>
            <person name="Ye R.Z."/>
            <person name="Que T.C."/>
            <person name="Du C.H."/>
            <person name="Zhou Y.H."/>
            <person name="Cheng J.X."/>
            <person name="Dai P.F."/>
            <person name="Guo W.B."/>
            <person name="Han X.H."/>
            <person name="Huang E.J."/>
            <person name="Li L.F."/>
            <person name="Wei W."/>
            <person name="Gao Y.C."/>
            <person name="Liu J.Z."/>
            <person name="Shao H.Z."/>
            <person name="Wang X."/>
            <person name="Wang C.C."/>
            <person name="Yang T.C."/>
            <person name="Huo Q.B."/>
            <person name="Li W."/>
            <person name="Chen H.Y."/>
            <person name="Chen S.E."/>
            <person name="Zhou L.G."/>
            <person name="Ni X.B."/>
            <person name="Tian J.H."/>
            <person name="Sheng Y."/>
            <person name="Liu T."/>
            <person name="Pan Y.S."/>
            <person name="Xia L.Y."/>
            <person name="Li J."/>
            <person name="Zhao F."/>
            <person name="Cao W.C."/>
        </authorList>
    </citation>
    <scope>NUCLEOTIDE SEQUENCE [LARGE SCALE GENOMIC DNA]</scope>
    <source>
        <strain evidence="1">Iper-2018</strain>
    </source>
</reference>
<dbReference type="EMBL" id="JABSTQ010011535">
    <property type="protein sequence ID" value="KAG0410318.1"/>
    <property type="molecule type" value="Genomic_DNA"/>
</dbReference>
<gene>
    <name evidence="1" type="ORF">HPB47_012556</name>
</gene>
<comment type="caution">
    <text evidence="1">The sequence shown here is derived from an EMBL/GenBank/DDBJ whole genome shotgun (WGS) entry which is preliminary data.</text>
</comment>
<protein>
    <submittedName>
        <fullName evidence="1">Uncharacterized protein</fullName>
    </submittedName>
</protein>
<evidence type="ECO:0000313" key="1">
    <source>
        <dbReference type="EMBL" id="KAG0410318.1"/>
    </source>
</evidence>
<sequence>MATASSTDLPASPDTEMTPDAPPLPDETLTTSKQGISATTITDRPPPKRARNESECSERSPTDFEDGQDASTDFTDSDNQFPWITVSRRKKTNKPDKGSKLPRHDLDKYQATIRPRARFDVSKLPSYLIGEQLQRTIGESVLEDRLAYRRNGMTNTISVTVYDERHLASLLQLTHLETGSGRVDVQVYRTATREFPRGVVHLTPGIPPAKLLEGLRADYHEIVQARPLGSNGTYLLTFQGQGVPRRIRAWHEIIQVKPYRPSTVVCNNCHGLGHKSDICTQEKRCQSCDGLLTEGHRCETVKCRNCGSQDHVATSRDCPERKKVDSRIQARARPRPALNQQLQRRRTAVGNQGQDPDPPPQQPQSGRQAQTPHAGDGQAPPSPKPTKNPSPRSTENIIDQPAPPQDTYAHKATPRNCRTPSTTPLMEQRNELLALFKRYKEEEAEHARIAADRRRKMATLQKRIEELEVNFQPCSQHQVSSQPQTHPSPPPPPREVPQSRANHPASPPASNKQPQQQQSQPPPSQDDLKSQMQDLAKDQHELHLVSLQHTRQGRAILRLLRQDVSTLPKLGRPIPPWEIADVASSTPVPRNMGLDQPERRRDYAQKHLTVITTKLEDPAAIVLYTDAAHKDLVTTTAWHDLRQNKSWSRETKTAGTPEEAEAQAILHALEHVTQSLNPPVKTVDIYTDAQEAIRRCRKHDPNSPTTRRILALARRLESKNVKATVHWVPGHAGIPGNEAAHRSAEALATFLLSRPQGVDSLPGTSANSGKTGPRKQDETRDWTPYDPEDAMRKVRQDLKKRLLASLPREPDPIPLGRYSRKKMVLLRRIRTGSAVTPHDRRKWELSAGKIGRNRPPVSAASPPSSPPQPQQMQRQHSLEQPEICPYCKETLSANLHHLVWECGHFTDERKRALSLLPPASRPSSLEGWARPEGDSARIALILDSLLLYLENTGLESTF</sequence>
<accession>A0AC60NT57</accession>
<proteinExistence type="predicted"/>
<organism evidence="1 2">
    <name type="scientific">Ixodes persulcatus</name>
    <name type="common">Taiga tick</name>
    <dbReference type="NCBI Taxonomy" id="34615"/>
    <lineage>
        <taxon>Eukaryota</taxon>
        <taxon>Metazoa</taxon>
        <taxon>Ecdysozoa</taxon>
        <taxon>Arthropoda</taxon>
        <taxon>Chelicerata</taxon>
        <taxon>Arachnida</taxon>
        <taxon>Acari</taxon>
        <taxon>Parasitiformes</taxon>
        <taxon>Ixodida</taxon>
        <taxon>Ixodoidea</taxon>
        <taxon>Ixodidae</taxon>
        <taxon>Ixodinae</taxon>
        <taxon>Ixodes</taxon>
    </lineage>
</organism>
<evidence type="ECO:0000313" key="2">
    <source>
        <dbReference type="Proteomes" id="UP000805193"/>
    </source>
</evidence>
<name>A0AC60NT57_IXOPE</name>
<dbReference type="Proteomes" id="UP000805193">
    <property type="component" value="Unassembled WGS sequence"/>
</dbReference>
<keyword evidence="2" id="KW-1185">Reference proteome</keyword>